<organism evidence="1 2">
    <name type="scientific">Microvirga guangxiensis</name>
    <dbReference type="NCBI Taxonomy" id="549386"/>
    <lineage>
        <taxon>Bacteria</taxon>
        <taxon>Pseudomonadati</taxon>
        <taxon>Pseudomonadota</taxon>
        <taxon>Alphaproteobacteria</taxon>
        <taxon>Hyphomicrobiales</taxon>
        <taxon>Methylobacteriaceae</taxon>
        <taxon>Microvirga</taxon>
    </lineage>
</organism>
<dbReference type="RefSeq" id="WP_091136987.1">
    <property type="nucleotide sequence ID" value="NZ_FMVJ01000010.1"/>
</dbReference>
<gene>
    <name evidence="1" type="ORF">SAMN02927923_03313</name>
</gene>
<dbReference type="Proteomes" id="UP000199569">
    <property type="component" value="Unassembled WGS sequence"/>
</dbReference>
<evidence type="ECO:0000313" key="2">
    <source>
        <dbReference type="Proteomes" id="UP000199569"/>
    </source>
</evidence>
<dbReference type="EMBL" id="FMVJ01000010">
    <property type="protein sequence ID" value="SCY99951.1"/>
    <property type="molecule type" value="Genomic_DNA"/>
</dbReference>
<reference evidence="1 2" key="1">
    <citation type="submission" date="2016-10" db="EMBL/GenBank/DDBJ databases">
        <authorList>
            <person name="de Groot N.N."/>
        </authorList>
    </citation>
    <scope>NUCLEOTIDE SEQUENCE [LARGE SCALE GENOMIC DNA]</scope>
    <source>
        <strain evidence="1 2">CGMCC 1.7666</strain>
    </source>
</reference>
<dbReference type="OrthoDB" id="8019182at2"/>
<dbReference type="AlphaFoldDB" id="A0A1G5KI66"/>
<dbReference type="STRING" id="549386.SAMN02927923_03313"/>
<sequence>MDTTAHSTESKTVVQLLAEIQSFFAILANTERLSLSETDESDVLCLQDATHIGGQGLDLVQELRNQLDVGNELIASVQASAADADPLAELMQLPLDRVVIVHVCSGHSFTGALAESPDNQVILFEPMPKGASRYHPVPVSNIIGWTDMRGEDTEPLFLCNRQYLTKRQILDKEKSSRL</sequence>
<keyword evidence="2" id="KW-1185">Reference proteome</keyword>
<protein>
    <submittedName>
        <fullName evidence="1">Uncharacterized protein</fullName>
    </submittedName>
</protein>
<accession>A0A1G5KI66</accession>
<evidence type="ECO:0000313" key="1">
    <source>
        <dbReference type="EMBL" id="SCY99951.1"/>
    </source>
</evidence>
<name>A0A1G5KI66_9HYPH</name>
<proteinExistence type="predicted"/>